<dbReference type="OrthoDB" id="4205486at2759"/>
<evidence type="ECO:0000256" key="1">
    <source>
        <dbReference type="ARBA" id="ARBA00004167"/>
    </source>
</evidence>
<evidence type="ECO:0000313" key="8">
    <source>
        <dbReference type="Proteomes" id="UP001140502"/>
    </source>
</evidence>
<comment type="subcellular location">
    <subcellularLocation>
        <location evidence="1">Membrane</location>
        <topology evidence="1">Single-pass membrane protein</topology>
    </subcellularLocation>
</comment>
<organism evidence="7 8">
    <name type="scientific">Fusarium piperis</name>
    <dbReference type="NCBI Taxonomy" id="1435070"/>
    <lineage>
        <taxon>Eukaryota</taxon>
        <taxon>Fungi</taxon>
        <taxon>Dikarya</taxon>
        <taxon>Ascomycota</taxon>
        <taxon>Pezizomycotina</taxon>
        <taxon>Sordariomycetes</taxon>
        <taxon>Hypocreomycetidae</taxon>
        <taxon>Hypocreales</taxon>
        <taxon>Nectriaceae</taxon>
        <taxon>Fusarium</taxon>
        <taxon>Fusarium solani species complex</taxon>
    </lineage>
</organism>
<dbReference type="Pfam" id="PF14880">
    <property type="entry name" value="COX14"/>
    <property type="match status" value="1"/>
</dbReference>
<dbReference type="GO" id="GO:0016020">
    <property type="term" value="C:membrane"/>
    <property type="evidence" value="ECO:0007669"/>
    <property type="project" value="UniProtKB-SubCell"/>
</dbReference>
<feature type="region of interest" description="Disordered" evidence="5">
    <location>
        <begin position="212"/>
        <end position="293"/>
    </location>
</feature>
<dbReference type="EMBL" id="JAPEUR010000023">
    <property type="protein sequence ID" value="KAJ4327497.1"/>
    <property type="molecule type" value="Genomic_DNA"/>
</dbReference>
<dbReference type="AlphaFoldDB" id="A0A9W9BS03"/>
<keyword evidence="2 6" id="KW-0812">Transmembrane</keyword>
<evidence type="ECO:0000313" key="7">
    <source>
        <dbReference type="EMBL" id="KAJ4327497.1"/>
    </source>
</evidence>
<accession>A0A9W9BS03</accession>
<evidence type="ECO:0008006" key="9">
    <source>
        <dbReference type="Google" id="ProtNLM"/>
    </source>
</evidence>
<sequence length="293" mass="32385">MASRMGPRSVKDATRFTSTIPHATSKTATGGSAVAPKVPRIPGETPEQRVRRLRQAHLAAQKAQISKTDKFIDASRRFLDVAHRWTVGGIVIFTAVAGVVSIYSVWDMLRYNRARRAEWVEAQKQLEADELASARLAYLKGEATEEQILLVEEANREAEAKGEKLPPLLAAPSHRTHFEEHVKPAFEGGEKEEAPAKTGGKGVLGLFSSKLSREEEGEQVGSSQERLGYESLSEEDDATGVRDSDLVRSIEAKAQQAWEKEKENQRRGGSLDHLGLETAGGPASQKKSWWKFW</sequence>
<evidence type="ECO:0000256" key="5">
    <source>
        <dbReference type="SAM" id="MobiDB-lite"/>
    </source>
</evidence>
<evidence type="ECO:0000256" key="6">
    <source>
        <dbReference type="SAM" id="Phobius"/>
    </source>
</evidence>
<name>A0A9W9BS03_9HYPO</name>
<evidence type="ECO:0000256" key="4">
    <source>
        <dbReference type="ARBA" id="ARBA00023136"/>
    </source>
</evidence>
<keyword evidence="4 6" id="KW-0472">Membrane</keyword>
<feature type="compositionally biased region" description="Polar residues" evidence="5">
    <location>
        <begin position="15"/>
        <end position="30"/>
    </location>
</feature>
<dbReference type="InterPro" id="IPR029208">
    <property type="entry name" value="COX14"/>
</dbReference>
<keyword evidence="8" id="KW-1185">Reference proteome</keyword>
<keyword evidence="3 6" id="KW-1133">Transmembrane helix</keyword>
<feature type="region of interest" description="Disordered" evidence="5">
    <location>
        <begin position="1"/>
        <end position="44"/>
    </location>
</feature>
<evidence type="ECO:0000256" key="3">
    <source>
        <dbReference type="ARBA" id="ARBA00022989"/>
    </source>
</evidence>
<feature type="compositionally biased region" description="Basic and acidic residues" evidence="5">
    <location>
        <begin position="239"/>
        <end position="251"/>
    </location>
</feature>
<protein>
    <recommendedName>
        <fullName evidence="9">Cytochrome oxidase c assembly domain-containing protein</fullName>
    </recommendedName>
</protein>
<evidence type="ECO:0000256" key="2">
    <source>
        <dbReference type="ARBA" id="ARBA00022692"/>
    </source>
</evidence>
<proteinExistence type="predicted"/>
<feature type="compositionally biased region" description="Basic and acidic residues" evidence="5">
    <location>
        <begin position="258"/>
        <end position="270"/>
    </location>
</feature>
<dbReference type="Proteomes" id="UP001140502">
    <property type="component" value="Unassembled WGS sequence"/>
</dbReference>
<comment type="caution">
    <text evidence="7">The sequence shown here is derived from an EMBL/GenBank/DDBJ whole genome shotgun (WGS) entry which is preliminary data.</text>
</comment>
<gene>
    <name evidence="7" type="ORF">N0V84_002023</name>
</gene>
<feature type="transmembrane region" description="Helical" evidence="6">
    <location>
        <begin position="85"/>
        <end position="106"/>
    </location>
</feature>
<reference evidence="7" key="1">
    <citation type="submission" date="2022-10" db="EMBL/GenBank/DDBJ databases">
        <title>Tapping the CABI collections for fungal endophytes: first genome assemblies for Collariella, Neodidymelliopsis, Ascochyta clinopodiicola, Didymella pomorum, Didymosphaeria variabile, Neocosmospora piperis and Neocucurbitaria cava.</title>
        <authorList>
            <person name="Hill R."/>
        </authorList>
    </citation>
    <scope>NUCLEOTIDE SEQUENCE</scope>
    <source>
        <strain evidence="7">IMI 366586</strain>
    </source>
</reference>